<evidence type="ECO:0000256" key="3">
    <source>
        <dbReference type="ARBA" id="ARBA00022448"/>
    </source>
</evidence>
<evidence type="ECO:0000256" key="1">
    <source>
        <dbReference type="ARBA" id="ARBA00004141"/>
    </source>
</evidence>
<evidence type="ECO:0000256" key="6">
    <source>
        <dbReference type="ARBA" id="ARBA00023136"/>
    </source>
</evidence>
<sequence length="480" mass="51634">MVSTSTSDMEKTTPPAAAEVVNESNAAGNAKPLDERTIRGWFLAYSSLISTVLFYALDTTIVADIQPAILETFSETEKLPWMGVALFLGALTILPTGRAYGVVNIKWLFLSVVVVFEVGSILAGAAPDMNAFIVGRVIQGAGASGCYSGAITYISMTTTQRERPLYLSGIVATWSLGSVVGPVIGGAFAQSSATWRWAFYINPVVAAVTAPALILCLPNIDPAPNLTFKEKLRTQDWICIVAFLAGSSCFTMALTFGGIVYPFNGGPEITLWTMTGVLLIAFILAAIYHPTIPKRHRLYPIHLWKSLDLTILQFAILVNAGCMVTTLYYTPLIFQFTRVDGPLLAGVRLLPFLSGMIVFSILNGALMPRLGYVMPWYVLGTALILIGAALMSTIDASTSEPRLYGYTVLIGSGCGSFFTAGFSVVQQLVPVAELSNAISFMAFGQTMGQIAILSLGGSLFQNIGLQRLRQLLLIDQLPNF</sequence>
<organism evidence="10 11">
    <name type="scientific">Phialocephala subalpina</name>
    <dbReference type="NCBI Taxonomy" id="576137"/>
    <lineage>
        <taxon>Eukaryota</taxon>
        <taxon>Fungi</taxon>
        <taxon>Dikarya</taxon>
        <taxon>Ascomycota</taxon>
        <taxon>Pezizomycotina</taxon>
        <taxon>Leotiomycetes</taxon>
        <taxon>Helotiales</taxon>
        <taxon>Mollisiaceae</taxon>
        <taxon>Phialocephala</taxon>
        <taxon>Phialocephala fortinii species complex</taxon>
    </lineage>
</organism>
<keyword evidence="3" id="KW-0813">Transport</keyword>
<evidence type="ECO:0000256" key="8">
    <source>
        <dbReference type="SAM" id="Phobius"/>
    </source>
</evidence>
<evidence type="ECO:0000313" key="11">
    <source>
        <dbReference type="Proteomes" id="UP000184330"/>
    </source>
</evidence>
<proteinExistence type="inferred from homology"/>
<feature type="transmembrane region" description="Helical" evidence="8">
    <location>
        <begin position="437"/>
        <end position="460"/>
    </location>
</feature>
<feature type="transmembrane region" description="Helical" evidence="8">
    <location>
        <begin position="373"/>
        <end position="391"/>
    </location>
</feature>
<keyword evidence="6 8" id="KW-0472">Membrane</keyword>
<accession>A0A1L7XK93</accession>
<dbReference type="PANTHER" id="PTHR23501:SF12">
    <property type="entry name" value="MAJOR FACILITATOR SUPERFAMILY (MFS) PROFILE DOMAIN-CONTAINING PROTEIN-RELATED"/>
    <property type="match status" value="1"/>
</dbReference>
<feature type="transmembrane region" description="Helical" evidence="8">
    <location>
        <begin position="403"/>
        <end position="425"/>
    </location>
</feature>
<dbReference type="EMBL" id="FJOG01000031">
    <property type="protein sequence ID" value="CZR65434.1"/>
    <property type="molecule type" value="Genomic_DNA"/>
</dbReference>
<feature type="transmembrane region" description="Helical" evidence="8">
    <location>
        <begin position="349"/>
        <end position="366"/>
    </location>
</feature>
<feature type="transmembrane region" description="Helical" evidence="8">
    <location>
        <begin position="269"/>
        <end position="288"/>
    </location>
</feature>
<keyword evidence="4 8" id="KW-0812">Transmembrane</keyword>
<dbReference type="Pfam" id="PF07690">
    <property type="entry name" value="MFS_1"/>
    <property type="match status" value="1"/>
</dbReference>
<feature type="transmembrane region" description="Helical" evidence="8">
    <location>
        <begin position="197"/>
        <end position="217"/>
    </location>
</feature>
<dbReference type="GO" id="GO:0022857">
    <property type="term" value="F:transmembrane transporter activity"/>
    <property type="evidence" value="ECO:0007669"/>
    <property type="project" value="InterPro"/>
</dbReference>
<keyword evidence="11" id="KW-1185">Reference proteome</keyword>
<protein>
    <submittedName>
        <fullName evidence="10">Related to DHA14-like major facilitator ABC transporter</fullName>
    </submittedName>
</protein>
<dbReference type="PANTHER" id="PTHR23501">
    <property type="entry name" value="MAJOR FACILITATOR SUPERFAMILY"/>
    <property type="match status" value="1"/>
</dbReference>
<dbReference type="InterPro" id="IPR036259">
    <property type="entry name" value="MFS_trans_sf"/>
</dbReference>
<dbReference type="Gene3D" id="1.20.1250.20">
    <property type="entry name" value="MFS general substrate transporter like domains"/>
    <property type="match status" value="2"/>
</dbReference>
<feature type="transmembrane region" description="Helical" evidence="8">
    <location>
        <begin position="41"/>
        <end position="61"/>
    </location>
</feature>
<feature type="transmembrane region" description="Helical" evidence="8">
    <location>
        <begin position="309"/>
        <end position="329"/>
    </location>
</feature>
<evidence type="ECO:0000256" key="7">
    <source>
        <dbReference type="SAM" id="MobiDB-lite"/>
    </source>
</evidence>
<dbReference type="Proteomes" id="UP000184330">
    <property type="component" value="Unassembled WGS sequence"/>
</dbReference>
<feature type="transmembrane region" description="Helical" evidence="8">
    <location>
        <begin position="132"/>
        <end position="153"/>
    </location>
</feature>
<feature type="transmembrane region" description="Helical" evidence="8">
    <location>
        <begin position="165"/>
        <end position="185"/>
    </location>
</feature>
<dbReference type="InterPro" id="IPR020846">
    <property type="entry name" value="MFS_dom"/>
</dbReference>
<dbReference type="PROSITE" id="PS50850">
    <property type="entry name" value="MFS"/>
    <property type="match status" value="1"/>
</dbReference>
<dbReference type="GO" id="GO:0005886">
    <property type="term" value="C:plasma membrane"/>
    <property type="evidence" value="ECO:0007669"/>
    <property type="project" value="TreeGrafter"/>
</dbReference>
<evidence type="ECO:0000313" key="10">
    <source>
        <dbReference type="EMBL" id="CZR65434.1"/>
    </source>
</evidence>
<dbReference type="InterPro" id="IPR011701">
    <property type="entry name" value="MFS"/>
</dbReference>
<feature type="region of interest" description="Disordered" evidence="7">
    <location>
        <begin position="1"/>
        <end position="21"/>
    </location>
</feature>
<evidence type="ECO:0000256" key="2">
    <source>
        <dbReference type="ARBA" id="ARBA00007520"/>
    </source>
</evidence>
<dbReference type="AlphaFoldDB" id="A0A1L7XK93"/>
<feature type="transmembrane region" description="Helical" evidence="8">
    <location>
        <begin position="107"/>
        <end position="126"/>
    </location>
</feature>
<keyword evidence="5 8" id="KW-1133">Transmembrane helix</keyword>
<feature type="domain" description="Major facilitator superfamily (MFS) profile" evidence="9">
    <location>
        <begin position="44"/>
        <end position="480"/>
    </location>
</feature>
<feature type="transmembrane region" description="Helical" evidence="8">
    <location>
        <begin position="81"/>
        <end position="100"/>
    </location>
</feature>
<evidence type="ECO:0000259" key="9">
    <source>
        <dbReference type="PROSITE" id="PS50850"/>
    </source>
</evidence>
<comment type="similarity">
    <text evidence="2">Belongs to the major facilitator superfamily. TCR/Tet family.</text>
</comment>
<dbReference type="SUPFAM" id="SSF103473">
    <property type="entry name" value="MFS general substrate transporter"/>
    <property type="match status" value="2"/>
</dbReference>
<evidence type="ECO:0000256" key="4">
    <source>
        <dbReference type="ARBA" id="ARBA00022692"/>
    </source>
</evidence>
<dbReference type="OrthoDB" id="10021397at2759"/>
<reference evidence="10 11" key="1">
    <citation type="submission" date="2016-03" db="EMBL/GenBank/DDBJ databases">
        <authorList>
            <person name="Ploux O."/>
        </authorList>
    </citation>
    <scope>NUCLEOTIDE SEQUENCE [LARGE SCALE GENOMIC DNA]</scope>
    <source>
        <strain evidence="10 11">UAMH 11012</strain>
    </source>
</reference>
<feature type="transmembrane region" description="Helical" evidence="8">
    <location>
        <begin position="237"/>
        <end position="263"/>
    </location>
</feature>
<gene>
    <name evidence="10" type="ORF">PAC_15334</name>
</gene>
<comment type="subcellular location">
    <subcellularLocation>
        <location evidence="1">Membrane</location>
        <topology evidence="1">Multi-pass membrane protein</topology>
    </subcellularLocation>
</comment>
<evidence type="ECO:0000256" key="5">
    <source>
        <dbReference type="ARBA" id="ARBA00022989"/>
    </source>
</evidence>
<name>A0A1L7XK93_9HELO</name>